<feature type="region of interest" description="Disordered" evidence="1">
    <location>
        <begin position="428"/>
        <end position="447"/>
    </location>
</feature>
<dbReference type="GeneID" id="9625682"/>
<dbReference type="InParanoid" id="D8U2Y2"/>
<gene>
    <name evidence="2" type="ORF">VOLCADRAFT_93743</name>
</gene>
<sequence length="684" mass="71312">MTHATHFHKSTCLYRLPQEYSGPRRPPPGSACDRCRHSDAVVFGDWEPQELASVLSVSECACAADVSAIVHFVDNKESANRRDLAGSEVARSSDSYDFSPQHSISYQEWIARRLPVKLPPGLPRPPRQQSAPASLCAVTDDDLDDDCDDWYNRNVTNGNFPDWLHEEQQQLASPATTSVQQLFPSPAGSGCSDDDLDADCEEWFNRNVAAGNFSSWIDTPKEPSAMEPSATPDEPSQQESASCQQEASAAAKPAAAFSSPAVATVAASAGFSSVGGGEESVPALPSGSAPSPYASSRIPNLYDLSISNIDSCSNEVDISSRCGHVSVYSAQCAVGAVAAGAVPDLTSAALLLSAIVTGACCSRNGGGSEADPEIDDGCSTSAGCFSIPSSPRESDSDCRTVTSSDGGYSHGNSRSSSCLSLGSMDPSTSSCSSPSSEAGEVEDGGGVYRDVYGIKDAEEKLVQREERGNSQVLEGSGADLQDCDGGGCPVITCIVACPVRPPPLTLPLLSIPSFSSPSPPASLRVTEAGDLGPHGCVSDHLKDSTDEAVLVRSLDCASWELQFEAQLRLSSVVVAPPAAAGGGDSGGGSCLDQARVLLQERELDLGSAAGGCGDRRTSFWGHGEGDGEEEEEAAVLRRKWMELQLDHLLGAVVVGTLFGAGSEGGEEVEGAEDRLGWGDRSRSG</sequence>
<dbReference type="AlphaFoldDB" id="D8U2Y2"/>
<keyword evidence="3" id="KW-1185">Reference proteome</keyword>
<feature type="compositionally biased region" description="Low complexity" evidence="1">
    <location>
        <begin position="237"/>
        <end position="247"/>
    </location>
</feature>
<feature type="region of interest" description="Disordered" evidence="1">
    <location>
        <begin position="214"/>
        <end position="247"/>
    </location>
</feature>
<dbReference type="Proteomes" id="UP000001058">
    <property type="component" value="Unassembled WGS sequence"/>
</dbReference>
<name>D8U2Y2_VOLCA</name>
<protein>
    <submittedName>
        <fullName evidence="2">Uncharacterized protein</fullName>
    </submittedName>
</protein>
<evidence type="ECO:0000313" key="3">
    <source>
        <dbReference type="Proteomes" id="UP000001058"/>
    </source>
</evidence>
<reference evidence="2 3" key="1">
    <citation type="journal article" date="2010" name="Science">
        <title>Genomic analysis of organismal complexity in the multicellular green alga Volvox carteri.</title>
        <authorList>
            <person name="Prochnik S.E."/>
            <person name="Umen J."/>
            <person name="Nedelcu A.M."/>
            <person name="Hallmann A."/>
            <person name="Miller S.M."/>
            <person name="Nishii I."/>
            <person name="Ferris P."/>
            <person name="Kuo A."/>
            <person name="Mitros T."/>
            <person name="Fritz-Laylin L.K."/>
            <person name="Hellsten U."/>
            <person name="Chapman J."/>
            <person name="Simakov O."/>
            <person name="Rensing S.A."/>
            <person name="Terry A."/>
            <person name="Pangilinan J."/>
            <person name="Kapitonov V."/>
            <person name="Jurka J."/>
            <person name="Salamov A."/>
            <person name="Shapiro H."/>
            <person name="Schmutz J."/>
            <person name="Grimwood J."/>
            <person name="Lindquist E."/>
            <person name="Lucas S."/>
            <person name="Grigoriev I.V."/>
            <person name="Schmitt R."/>
            <person name="Kirk D."/>
            <person name="Rokhsar D.S."/>
        </authorList>
    </citation>
    <scope>NUCLEOTIDE SEQUENCE [LARGE SCALE GENOMIC DNA]</scope>
    <source>
        <strain evidence="3">f. Nagariensis / Eve</strain>
    </source>
</reference>
<dbReference type="EMBL" id="GL378354">
    <property type="protein sequence ID" value="EFJ45981.1"/>
    <property type="molecule type" value="Genomic_DNA"/>
</dbReference>
<proteinExistence type="predicted"/>
<feature type="region of interest" description="Disordered" evidence="1">
    <location>
        <begin position="662"/>
        <end position="684"/>
    </location>
</feature>
<evidence type="ECO:0000313" key="2">
    <source>
        <dbReference type="EMBL" id="EFJ45981.1"/>
    </source>
</evidence>
<feature type="region of interest" description="Disordered" evidence="1">
    <location>
        <begin position="388"/>
        <end position="413"/>
    </location>
</feature>
<organism evidence="3">
    <name type="scientific">Volvox carteri f. nagariensis</name>
    <dbReference type="NCBI Taxonomy" id="3068"/>
    <lineage>
        <taxon>Eukaryota</taxon>
        <taxon>Viridiplantae</taxon>
        <taxon>Chlorophyta</taxon>
        <taxon>core chlorophytes</taxon>
        <taxon>Chlorophyceae</taxon>
        <taxon>CS clade</taxon>
        <taxon>Chlamydomonadales</taxon>
        <taxon>Volvocaceae</taxon>
        <taxon>Volvox</taxon>
    </lineage>
</organism>
<dbReference type="OrthoDB" id="10486961at2759"/>
<accession>D8U2Y2</accession>
<feature type="compositionally biased region" description="Basic and acidic residues" evidence="1">
    <location>
        <begin position="671"/>
        <end position="684"/>
    </location>
</feature>
<evidence type="ECO:0000256" key="1">
    <source>
        <dbReference type="SAM" id="MobiDB-lite"/>
    </source>
</evidence>
<dbReference type="RefSeq" id="XP_002953059.1">
    <property type="nucleotide sequence ID" value="XM_002953013.1"/>
</dbReference>
<dbReference type="KEGG" id="vcn:VOLCADRAFT_93743"/>